<comment type="subunit">
    <text evidence="2">Homodimer.</text>
</comment>
<comment type="catalytic activity">
    <reaction evidence="2">
        <text>glycyl-tRNA(Ala) + H2O = tRNA(Ala) + glycine + H(+)</text>
        <dbReference type="Rhea" id="RHEA:53744"/>
        <dbReference type="Rhea" id="RHEA-COMP:9657"/>
        <dbReference type="Rhea" id="RHEA-COMP:13640"/>
        <dbReference type="ChEBI" id="CHEBI:15377"/>
        <dbReference type="ChEBI" id="CHEBI:15378"/>
        <dbReference type="ChEBI" id="CHEBI:57305"/>
        <dbReference type="ChEBI" id="CHEBI:78442"/>
        <dbReference type="ChEBI" id="CHEBI:78522"/>
    </reaction>
</comment>
<evidence type="ECO:0000256" key="2">
    <source>
        <dbReference type="HAMAP-Rule" id="MF_00518"/>
    </source>
</evidence>
<comment type="catalytic activity">
    <reaction evidence="2">
        <text>a D-aminoacyl-tRNA + H2O = a tRNA + a D-alpha-amino acid + H(+)</text>
        <dbReference type="Rhea" id="RHEA:13953"/>
        <dbReference type="Rhea" id="RHEA-COMP:10123"/>
        <dbReference type="Rhea" id="RHEA-COMP:10124"/>
        <dbReference type="ChEBI" id="CHEBI:15377"/>
        <dbReference type="ChEBI" id="CHEBI:15378"/>
        <dbReference type="ChEBI" id="CHEBI:59871"/>
        <dbReference type="ChEBI" id="CHEBI:78442"/>
        <dbReference type="ChEBI" id="CHEBI:79333"/>
        <dbReference type="EC" id="3.1.1.96"/>
    </reaction>
</comment>
<feature type="short sequence motif" description="Gly-cisPro motif, important for rejection of L-amino acids" evidence="2">
    <location>
        <begin position="137"/>
        <end position="138"/>
    </location>
</feature>
<keyword evidence="2" id="KW-0694">RNA-binding</keyword>
<keyword evidence="4" id="KW-1185">Reference proteome</keyword>
<comment type="subcellular location">
    <subcellularLocation>
        <location evidence="2">Cytoplasm</location>
    </subcellularLocation>
</comment>
<dbReference type="RefSeq" id="WP_077410937.1">
    <property type="nucleotide sequence ID" value="NZ_JBHRTS010000005.1"/>
</dbReference>
<gene>
    <name evidence="2 3" type="primary">dtd</name>
    <name evidence="3" type="ORF">ACFODZ_11225</name>
</gene>
<name>A0ABV7JFD0_9GAMM</name>
<comment type="domain">
    <text evidence="2">A Gly-cisPro motif from one monomer fits into the active site of the other monomer to allow specific chiral rejection of L-amino acids.</text>
</comment>
<keyword evidence="2" id="KW-0820">tRNA-binding</keyword>
<comment type="similarity">
    <text evidence="1 2">Belongs to the DTD family.</text>
</comment>
<comment type="caution">
    <text evidence="3">The sequence shown here is derived from an EMBL/GenBank/DDBJ whole genome shotgun (WGS) entry which is preliminary data.</text>
</comment>
<accession>A0ABV7JFD0</accession>
<dbReference type="InterPro" id="IPR023509">
    <property type="entry name" value="DTD-like_sf"/>
</dbReference>
<dbReference type="NCBIfam" id="TIGR00256">
    <property type="entry name" value="D-aminoacyl-tRNA deacylase"/>
    <property type="match status" value="1"/>
</dbReference>
<dbReference type="CDD" id="cd00563">
    <property type="entry name" value="Dtyr_deacylase"/>
    <property type="match status" value="1"/>
</dbReference>
<dbReference type="HAMAP" id="MF_00518">
    <property type="entry name" value="Deacylase_Dtd"/>
    <property type="match status" value="1"/>
</dbReference>
<evidence type="ECO:0000313" key="4">
    <source>
        <dbReference type="Proteomes" id="UP001595533"/>
    </source>
</evidence>
<dbReference type="Pfam" id="PF02580">
    <property type="entry name" value="Tyr_Deacylase"/>
    <property type="match status" value="1"/>
</dbReference>
<dbReference type="GO" id="GO:0051499">
    <property type="term" value="F:D-aminoacyl-tRNA deacylase activity"/>
    <property type="evidence" value="ECO:0007669"/>
    <property type="project" value="UniProtKB-EC"/>
</dbReference>
<dbReference type="Gene3D" id="3.50.80.10">
    <property type="entry name" value="D-tyrosyl-tRNA(Tyr) deacylase"/>
    <property type="match status" value="1"/>
</dbReference>
<organism evidence="3 4">
    <name type="scientific">Marinicella sediminis</name>
    <dbReference type="NCBI Taxonomy" id="1792834"/>
    <lineage>
        <taxon>Bacteria</taxon>
        <taxon>Pseudomonadati</taxon>
        <taxon>Pseudomonadota</taxon>
        <taxon>Gammaproteobacteria</taxon>
        <taxon>Lysobacterales</taxon>
        <taxon>Marinicellaceae</taxon>
        <taxon>Marinicella</taxon>
    </lineage>
</organism>
<evidence type="ECO:0000256" key="1">
    <source>
        <dbReference type="ARBA" id="ARBA00009673"/>
    </source>
</evidence>
<dbReference type="EMBL" id="JBHRTS010000005">
    <property type="protein sequence ID" value="MFC3194811.1"/>
    <property type="molecule type" value="Genomic_DNA"/>
</dbReference>
<sequence length="146" mass="16307">MKILIQRVKQAEVKVNDQTVGAISQGILALVGVEREDTIQTTEKLLSKMLRYRIFPDDEDRMNRSLLDIKGELLLVSQFTLVADTRKGTRPGFSKGASPEHGEHIFNELVKQAQQTGLHVQTGRFGADMQVSLINDGPVTFWLEAS</sequence>
<dbReference type="PANTHER" id="PTHR10472:SF5">
    <property type="entry name" value="D-AMINOACYL-TRNA DEACYLASE 1"/>
    <property type="match status" value="1"/>
</dbReference>
<keyword evidence="2" id="KW-0963">Cytoplasm</keyword>
<reference evidence="4" key="1">
    <citation type="journal article" date="2019" name="Int. J. Syst. Evol. Microbiol.">
        <title>The Global Catalogue of Microorganisms (GCM) 10K type strain sequencing project: providing services to taxonomists for standard genome sequencing and annotation.</title>
        <authorList>
            <consortium name="The Broad Institute Genomics Platform"/>
            <consortium name="The Broad Institute Genome Sequencing Center for Infectious Disease"/>
            <person name="Wu L."/>
            <person name="Ma J."/>
        </authorList>
    </citation>
    <scope>NUCLEOTIDE SEQUENCE [LARGE SCALE GENOMIC DNA]</scope>
    <source>
        <strain evidence="4">KCTC 42953</strain>
    </source>
</reference>
<dbReference type="EC" id="3.1.1.96" evidence="2"/>
<evidence type="ECO:0000313" key="3">
    <source>
        <dbReference type="EMBL" id="MFC3194811.1"/>
    </source>
</evidence>
<keyword evidence="2 3" id="KW-0378">Hydrolase</keyword>
<dbReference type="Proteomes" id="UP001595533">
    <property type="component" value="Unassembled WGS sequence"/>
</dbReference>
<proteinExistence type="inferred from homology"/>
<comment type="function">
    <text evidence="2">An aminoacyl-tRNA editing enzyme that deacylates mischarged D-aminoacyl-tRNAs. Also deacylates mischarged glycyl-tRNA(Ala), protecting cells against glycine mischarging by AlaRS. Acts via tRNA-based rather than protein-based catalysis; rejects L-amino acids rather than detecting D-amino acids in the active site. By recycling D-aminoacyl-tRNA to D-amino acids and free tRNA molecules, this enzyme counteracts the toxicity associated with the formation of D-aminoacyl-tRNA entities in vivo and helps enforce protein L-homochirality.</text>
</comment>
<dbReference type="EC" id="3.1.1.-" evidence="2"/>
<protein>
    <recommendedName>
        <fullName evidence="2">D-aminoacyl-tRNA deacylase</fullName>
        <shortName evidence="2">DTD</shortName>
        <ecNumber evidence="2">3.1.1.96</ecNumber>
    </recommendedName>
    <alternativeName>
        <fullName evidence="2">Gly-tRNA(Ala) deacylase</fullName>
        <ecNumber evidence="2">3.1.1.-</ecNumber>
    </alternativeName>
</protein>
<dbReference type="SUPFAM" id="SSF69500">
    <property type="entry name" value="DTD-like"/>
    <property type="match status" value="1"/>
</dbReference>
<dbReference type="InterPro" id="IPR003732">
    <property type="entry name" value="Daa-tRNA_deacyls_DTD"/>
</dbReference>
<dbReference type="PANTHER" id="PTHR10472">
    <property type="entry name" value="D-TYROSYL-TRNA TYR DEACYLASE"/>
    <property type="match status" value="1"/>
</dbReference>